<name>A0A069AWQ7_BURPE</name>
<dbReference type="RefSeq" id="WP_004524438.1">
    <property type="nucleotide sequence ID" value="NZ_AP028073.1"/>
</dbReference>
<dbReference type="GeneID" id="45118796"/>
<comment type="caution">
    <text evidence="1">The sequence shown here is derived from an EMBL/GenBank/DDBJ whole genome shotgun (WGS) entry which is preliminary data.</text>
</comment>
<reference evidence="2 4" key="2">
    <citation type="submission" date="2017-11" db="EMBL/GenBank/DDBJ databases">
        <title>Molecular characterization of Burkholderia pseudomallei and closely related isolates from Vietnam.</title>
        <authorList>
            <person name="Ustinov D.V."/>
            <person name="Antonov A.S."/>
            <person name="Avdusheva E.F."/>
            <person name="Shpak I.M."/>
            <person name="Zakharova I.B."/>
            <person name="Thi L.A."/>
            <person name="Teteryatnikova N."/>
            <person name="Lopasteyskaya Y.A."/>
            <person name="Kuzyutina J.A."/>
            <person name="Ngo T.N."/>
            <person name="Victorov D.V."/>
        </authorList>
    </citation>
    <scope>NUCLEOTIDE SEQUENCE [LARGE SCALE GENOMIC DNA]</scope>
    <source>
        <strain evidence="2 4">V1512</strain>
    </source>
</reference>
<dbReference type="InterPro" id="IPR008861">
    <property type="entry name" value="GpX-like"/>
</dbReference>
<evidence type="ECO:0000313" key="2">
    <source>
        <dbReference type="EMBL" id="PJO67528.1"/>
    </source>
</evidence>
<evidence type="ECO:0000313" key="1">
    <source>
        <dbReference type="EMBL" id="KGX06563.1"/>
    </source>
</evidence>
<dbReference type="EMBL" id="JQIM01000010">
    <property type="protein sequence ID" value="KGX06563.1"/>
    <property type="molecule type" value="Genomic_DNA"/>
</dbReference>
<dbReference type="OMA" id="AICWRYY"/>
<dbReference type="EMBL" id="PHRB01000002">
    <property type="protein sequence ID" value="PJO67528.1"/>
    <property type="molecule type" value="Genomic_DNA"/>
</dbReference>
<sequence>MKIAALQGETLDALCWRHYGSTAGTVEAVLEANPGLAELGVVLPMGTVVEMPERRAIETTTPLLQLFD</sequence>
<dbReference type="Proteomes" id="UP000231878">
    <property type="component" value="Unassembled WGS sequence"/>
</dbReference>
<evidence type="ECO:0000313" key="3">
    <source>
        <dbReference type="Proteomes" id="UP000030475"/>
    </source>
</evidence>
<proteinExistence type="predicted"/>
<accession>A0A069AWQ7</accession>
<dbReference type="OrthoDB" id="8759063at2"/>
<dbReference type="AlphaFoldDB" id="A0A069AWQ7"/>
<dbReference type="Pfam" id="PF05489">
    <property type="entry name" value="Phage_tail_X"/>
    <property type="match status" value="1"/>
</dbReference>
<protein>
    <submittedName>
        <fullName evidence="1 2">Phage tail protein</fullName>
    </submittedName>
</protein>
<organism evidence="1 3">
    <name type="scientific">Burkholderia pseudomallei</name>
    <name type="common">Pseudomonas pseudomallei</name>
    <dbReference type="NCBI Taxonomy" id="28450"/>
    <lineage>
        <taxon>Bacteria</taxon>
        <taxon>Pseudomonadati</taxon>
        <taxon>Pseudomonadota</taxon>
        <taxon>Betaproteobacteria</taxon>
        <taxon>Burkholderiales</taxon>
        <taxon>Burkholderiaceae</taxon>
        <taxon>Burkholderia</taxon>
        <taxon>pseudomallei group</taxon>
    </lineage>
</organism>
<accession>A0A089FJ36</accession>
<gene>
    <name evidence="2" type="ORF">CWD88_03595</name>
    <name evidence="1" type="ORF">Y036_2095</name>
</gene>
<reference evidence="1 3" key="1">
    <citation type="submission" date="2014-08" db="EMBL/GenBank/DDBJ databases">
        <authorList>
            <person name="Bunnell A."/>
            <person name="Chain P.S."/>
            <person name="Chertkov O."/>
            <person name="Currie B.J."/>
            <person name="Daligault H.E."/>
            <person name="Davenport K.W."/>
            <person name="Davis C."/>
            <person name="Gleasner C.D."/>
            <person name="Johnson S.L."/>
            <person name="Kaestli M."/>
            <person name="Koren S."/>
            <person name="Kunde Y.A."/>
            <person name="Mayo M."/>
            <person name="McMurry K.K."/>
            <person name="Price E.P."/>
            <person name="Reitenga K.G."/>
            <person name="Robison R."/>
            <person name="Rosovitz M.J."/>
            <person name="Sarovich D.S."/>
            <person name="Teshima H."/>
        </authorList>
    </citation>
    <scope>NUCLEOTIDE SEQUENCE [LARGE SCALE GENOMIC DNA]</scope>
    <source>
        <strain evidence="1 3">MSHR44</strain>
    </source>
</reference>
<dbReference type="Proteomes" id="UP000030475">
    <property type="component" value="Unassembled WGS sequence"/>
</dbReference>
<evidence type="ECO:0000313" key="4">
    <source>
        <dbReference type="Proteomes" id="UP000231878"/>
    </source>
</evidence>